<dbReference type="GO" id="GO:0000776">
    <property type="term" value="C:kinetochore"/>
    <property type="evidence" value="ECO:0007669"/>
    <property type="project" value="EnsemblFungi"/>
</dbReference>
<evidence type="ECO:0000256" key="4">
    <source>
        <dbReference type="ARBA" id="ARBA00022701"/>
    </source>
</evidence>
<comment type="function">
    <text evidence="13">Required for assembly of the mitotic spindle. Interacts with spindle microtubules to produce an outwardly directed force acting upon the poles. Following spindle assembly, CIN8 and KIP1 apparently act to oppose a force that draws separated poles back together. This force seems to be mediate by KAR3.</text>
</comment>
<dbReference type="CDD" id="cd01364">
    <property type="entry name" value="KISc_BimC_Eg5"/>
    <property type="match status" value="1"/>
</dbReference>
<keyword evidence="4 15" id="KW-0493">Microtubule</keyword>
<dbReference type="InParanoid" id="A0A1D2VCC6"/>
<dbReference type="RefSeq" id="XP_020045681.1">
    <property type="nucleotide sequence ID" value="XM_020189920.1"/>
</dbReference>
<dbReference type="Gene3D" id="3.40.850.10">
    <property type="entry name" value="Kinesin motor domain"/>
    <property type="match status" value="1"/>
</dbReference>
<dbReference type="GO" id="GO:0030543">
    <property type="term" value="P:2-micrometer plasmid partitioning"/>
    <property type="evidence" value="ECO:0007669"/>
    <property type="project" value="EnsemblFungi"/>
</dbReference>
<dbReference type="Proteomes" id="UP000095038">
    <property type="component" value="Unassembled WGS sequence"/>
</dbReference>
<dbReference type="GO" id="GO:0008017">
    <property type="term" value="F:microtubule binding"/>
    <property type="evidence" value="ECO:0007669"/>
    <property type="project" value="InterPro"/>
</dbReference>
<evidence type="ECO:0000256" key="8">
    <source>
        <dbReference type="ARBA" id="ARBA00023054"/>
    </source>
</evidence>
<keyword evidence="3" id="KW-0132">Cell division</keyword>
<dbReference type="InterPro" id="IPR047149">
    <property type="entry name" value="KIF11-like"/>
</dbReference>
<evidence type="ECO:0000256" key="5">
    <source>
        <dbReference type="ARBA" id="ARBA00022741"/>
    </source>
</evidence>
<organism evidence="18 19">
    <name type="scientific">Ascoidea rubescens DSM 1968</name>
    <dbReference type="NCBI Taxonomy" id="1344418"/>
    <lineage>
        <taxon>Eukaryota</taxon>
        <taxon>Fungi</taxon>
        <taxon>Dikarya</taxon>
        <taxon>Ascomycota</taxon>
        <taxon>Saccharomycotina</taxon>
        <taxon>Saccharomycetes</taxon>
        <taxon>Ascoideaceae</taxon>
        <taxon>Ascoidea</taxon>
    </lineage>
</organism>
<evidence type="ECO:0000256" key="10">
    <source>
        <dbReference type="ARBA" id="ARBA00023212"/>
    </source>
</evidence>
<comment type="similarity">
    <text evidence="12">Belongs to the TRAFAC class myosin-kinesin ATPase superfamily. Kinesin family. KIN-5/BimC subfamily.</text>
</comment>
<keyword evidence="10" id="KW-0206">Cytoskeleton</keyword>
<dbReference type="GO" id="GO:0008574">
    <property type="term" value="F:plus-end-directed microtubule motor activity"/>
    <property type="evidence" value="ECO:0007669"/>
    <property type="project" value="TreeGrafter"/>
</dbReference>
<keyword evidence="6" id="KW-0498">Mitosis</keyword>
<dbReference type="STRING" id="1344418.A0A1D2VCC6"/>
<evidence type="ECO:0000256" key="14">
    <source>
        <dbReference type="PROSITE-ProRule" id="PRU00283"/>
    </source>
</evidence>
<dbReference type="PANTHER" id="PTHR47970:SF12">
    <property type="entry name" value="KINESIN FAMILY MEMBER 11"/>
    <property type="match status" value="1"/>
</dbReference>
<dbReference type="FunCoup" id="A0A1D2VCC6">
    <property type="interactions" value="1055"/>
</dbReference>
<dbReference type="EMBL" id="KV454486">
    <property type="protein sequence ID" value="ODV59374.1"/>
    <property type="molecule type" value="Genomic_DNA"/>
</dbReference>
<dbReference type="InterPro" id="IPR019821">
    <property type="entry name" value="Kinesin_motor_CS"/>
</dbReference>
<dbReference type="PRINTS" id="PR00380">
    <property type="entry name" value="KINESINHEAVY"/>
</dbReference>
<dbReference type="GO" id="GO:0005634">
    <property type="term" value="C:nucleus"/>
    <property type="evidence" value="ECO:0007669"/>
    <property type="project" value="TreeGrafter"/>
</dbReference>
<keyword evidence="5 14" id="KW-0547">Nucleotide-binding</keyword>
<evidence type="ECO:0000256" key="16">
    <source>
        <dbReference type="SAM" id="Coils"/>
    </source>
</evidence>
<dbReference type="OrthoDB" id="3176171at2759"/>
<keyword evidence="11" id="KW-0131">Cell cycle</keyword>
<evidence type="ECO:0000256" key="2">
    <source>
        <dbReference type="ARBA" id="ARBA00022490"/>
    </source>
</evidence>
<evidence type="ECO:0000256" key="9">
    <source>
        <dbReference type="ARBA" id="ARBA00023175"/>
    </source>
</evidence>
<feature type="coiled-coil region" evidence="16">
    <location>
        <begin position="414"/>
        <end position="476"/>
    </location>
</feature>
<name>A0A1D2VCC6_9ASCO</name>
<dbReference type="PROSITE" id="PS50067">
    <property type="entry name" value="KINESIN_MOTOR_2"/>
    <property type="match status" value="1"/>
</dbReference>
<evidence type="ECO:0000259" key="17">
    <source>
        <dbReference type="PROSITE" id="PS50067"/>
    </source>
</evidence>
<dbReference type="InterPro" id="IPR036961">
    <property type="entry name" value="Kinesin_motor_dom_sf"/>
</dbReference>
<dbReference type="InterPro" id="IPR027417">
    <property type="entry name" value="P-loop_NTPase"/>
</dbReference>
<evidence type="ECO:0000256" key="3">
    <source>
        <dbReference type="ARBA" id="ARBA00022618"/>
    </source>
</evidence>
<feature type="non-terminal residue" evidence="18">
    <location>
        <position position="764"/>
    </location>
</feature>
<dbReference type="InterPro" id="IPR047241">
    <property type="entry name" value="KIF11-like_kin_motor_dom"/>
</dbReference>
<evidence type="ECO:0000256" key="13">
    <source>
        <dbReference type="ARBA" id="ARBA00059896"/>
    </source>
</evidence>
<dbReference type="InterPro" id="IPR001752">
    <property type="entry name" value="Kinesin_motor_dom"/>
</dbReference>
<keyword evidence="7 14" id="KW-0067">ATP-binding</keyword>
<evidence type="ECO:0000256" key="12">
    <source>
        <dbReference type="ARBA" id="ARBA00034704"/>
    </source>
</evidence>
<dbReference type="GO" id="GO:0007019">
    <property type="term" value="P:microtubule depolymerization"/>
    <property type="evidence" value="ECO:0007669"/>
    <property type="project" value="EnsemblFungi"/>
</dbReference>
<evidence type="ECO:0000313" key="19">
    <source>
        <dbReference type="Proteomes" id="UP000095038"/>
    </source>
</evidence>
<evidence type="ECO:0000256" key="1">
    <source>
        <dbReference type="ARBA" id="ARBA00004186"/>
    </source>
</evidence>
<keyword evidence="2" id="KW-0963">Cytoplasm</keyword>
<dbReference type="GO" id="GO:0007018">
    <property type="term" value="P:microtubule-based movement"/>
    <property type="evidence" value="ECO:0007669"/>
    <property type="project" value="InterPro"/>
</dbReference>
<dbReference type="AlphaFoldDB" id="A0A1D2VCC6"/>
<evidence type="ECO:0000256" key="15">
    <source>
        <dbReference type="RuleBase" id="RU000394"/>
    </source>
</evidence>
<evidence type="ECO:0000313" key="18">
    <source>
        <dbReference type="EMBL" id="ODV59374.1"/>
    </source>
</evidence>
<feature type="binding site" evidence="14">
    <location>
        <begin position="91"/>
        <end position="98"/>
    </location>
    <ligand>
        <name>ATP</name>
        <dbReference type="ChEBI" id="CHEBI:30616"/>
    </ligand>
</feature>
<dbReference type="SUPFAM" id="SSF52540">
    <property type="entry name" value="P-loop containing nucleoside triphosphate hydrolases"/>
    <property type="match status" value="1"/>
</dbReference>
<feature type="domain" description="Kinesin motor" evidence="17">
    <location>
        <begin position="4"/>
        <end position="354"/>
    </location>
</feature>
<keyword evidence="9 14" id="KW-0505">Motor protein</keyword>
<dbReference type="GO" id="GO:0005524">
    <property type="term" value="F:ATP binding"/>
    <property type="evidence" value="ECO:0007669"/>
    <property type="project" value="UniProtKB-UniRule"/>
</dbReference>
<dbReference type="GeneID" id="30963556"/>
<proteinExistence type="inferred from homology"/>
<dbReference type="SMART" id="SM00129">
    <property type="entry name" value="KISc"/>
    <property type="match status" value="1"/>
</dbReference>
<dbReference type="GO" id="GO:0000073">
    <property type="term" value="P:initial mitotic spindle pole body separation"/>
    <property type="evidence" value="ECO:0007669"/>
    <property type="project" value="EnsemblFungi"/>
</dbReference>
<sequence>EESNISVFVRCRSRNEREIKENSGVVVSTLGHMGKDVILKTGNLSCGKTKTYTFDRVFGFESDQETIFDSVASNFLDEVLDGYNCTVFAYGQTGTGKTYTMSGDIQIPPKNDSIKLSENAGIIPRTLVKLFKILKKFPEHIVKVSFIELYNEELKDLLLSEYSSERRVKIYDDPSKKSIIVQGMEEIFIKNAVEGLKLLSEGSYKRQVAATHCNDLSSRSHTVFTITVMIKQDNDNSKDTNFNLDGANEYYKVGKLNLVDLAGSENINRSGAENKRAREAGINNQSLLTLGRVINALVDNLSHIPYRESKLTRLLQDSLGGQTKTCIIATISPAKVSLEETLSTLEYANRAKNIKNKPQINQSVSKKLLIKEYIQEIGKLRDELSATRLKNGIYLSADSYKEITEESESRKIMIDDQKLRINYLESNIKKIKEKNEELAVELEKKTLQLEALKENFRNLQQNFDEIEKNLKISIKKFLLESKVKMNHQNNEKQLEDISLNLINTLNQILLQKSKMHNLIISKNMLLKKNSVIVQNLKKKTIKLKPELEKYMKNHFTNINSLSSNIEEFIQVKNSDLAELADELNKISEKVKNNIITMTNKTATNTESMIKNVTEIQNIKKDIKEKIISRLNEILSNFKTFEENLTENLLSINQDLNDNFAKIKTEINSTFNYISDRLVEQEQQIQDLKGKLITSRTSYSNLLKNTTKQIIDFIANEDQISKDSNDVLLKEITKLIENHKTKNNERIQNNLNKISNKLGDISNGF</sequence>
<dbReference type="PROSITE" id="PS00411">
    <property type="entry name" value="KINESIN_MOTOR_1"/>
    <property type="match status" value="1"/>
</dbReference>
<dbReference type="PANTHER" id="PTHR47970">
    <property type="entry name" value="KINESIN-LIKE PROTEIN KIF11"/>
    <property type="match status" value="1"/>
</dbReference>
<accession>A0A1D2VCC6</accession>
<dbReference type="FunFam" id="3.40.850.10:FF:000051">
    <property type="entry name" value="Kinesin-like protein bimC"/>
    <property type="match status" value="1"/>
</dbReference>
<dbReference type="GO" id="GO:0098653">
    <property type="term" value="P:centromere clustering"/>
    <property type="evidence" value="ECO:0007669"/>
    <property type="project" value="EnsemblFungi"/>
</dbReference>
<reference evidence="19" key="1">
    <citation type="submission" date="2016-05" db="EMBL/GenBank/DDBJ databases">
        <title>Comparative genomics of biotechnologically important yeasts.</title>
        <authorList>
            <consortium name="DOE Joint Genome Institute"/>
            <person name="Riley R."/>
            <person name="Haridas S."/>
            <person name="Wolfe K.H."/>
            <person name="Lopes M.R."/>
            <person name="Hittinger C.T."/>
            <person name="Goker M."/>
            <person name="Salamov A."/>
            <person name="Wisecaver J."/>
            <person name="Long T.M."/>
            <person name="Aerts A.L."/>
            <person name="Barry K."/>
            <person name="Choi C."/>
            <person name="Clum A."/>
            <person name="Coughlan A.Y."/>
            <person name="Deshpande S."/>
            <person name="Douglass A.P."/>
            <person name="Hanson S.J."/>
            <person name="Klenk H.-P."/>
            <person name="Labutti K."/>
            <person name="Lapidus A."/>
            <person name="Lindquist E."/>
            <person name="Lipzen A."/>
            <person name="Meier-Kolthoff J.P."/>
            <person name="Ohm R.A."/>
            <person name="Otillar R.P."/>
            <person name="Pangilinan J."/>
            <person name="Peng Y."/>
            <person name="Rokas A."/>
            <person name="Rosa C.A."/>
            <person name="Scheuner C."/>
            <person name="Sibirny A.A."/>
            <person name="Slot J.C."/>
            <person name="Stielow J.B."/>
            <person name="Sun H."/>
            <person name="Kurtzman C.P."/>
            <person name="Blackwell M."/>
            <person name="Grigoriev I.V."/>
            <person name="Jeffries T.W."/>
        </authorList>
    </citation>
    <scope>NUCLEOTIDE SEQUENCE [LARGE SCALE GENOMIC DNA]</scope>
    <source>
        <strain evidence="19">DSM 1968</strain>
    </source>
</reference>
<dbReference type="GO" id="GO:1990537">
    <property type="term" value="C:mitotic spindle polar microtubule"/>
    <property type="evidence" value="ECO:0007669"/>
    <property type="project" value="EnsemblFungi"/>
</dbReference>
<evidence type="ECO:0000256" key="11">
    <source>
        <dbReference type="ARBA" id="ARBA00023306"/>
    </source>
</evidence>
<evidence type="ECO:0000256" key="6">
    <source>
        <dbReference type="ARBA" id="ARBA00022776"/>
    </source>
</evidence>
<dbReference type="Pfam" id="PF00225">
    <property type="entry name" value="Kinesin"/>
    <property type="match status" value="1"/>
</dbReference>
<comment type="subcellular location">
    <subcellularLocation>
        <location evidence="1">Cytoplasm</location>
        <location evidence="1">Cytoskeleton</location>
        <location evidence="1">Spindle</location>
    </subcellularLocation>
</comment>
<keyword evidence="19" id="KW-1185">Reference proteome</keyword>
<gene>
    <name evidence="18" type="ORF">ASCRUDRAFT_25952</name>
</gene>
<feature type="non-terminal residue" evidence="18">
    <location>
        <position position="1"/>
    </location>
</feature>
<keyword evidence="8 16" id="KW-0175">Coiled coil</keyword>
<dbReference type="GO" id="GO:0051301">
    <property type="term" value="P:cell division"/>
    <property type="evidence" value="ECO:0007669"/>
    <property type="project" value="UniProtKB-KW"/>
</dbReference>
<protein>
    <recommendedName>
        <fullName evidence="15">Kinesin-like protein</fullName>
    </recommendedName>
</protein>
<evidence type="ECO:0000256" key="7">
    <source>
        <dbReference type="ARBA" id="ARBA00022840"/>
    </source>
</evidence>